<name>A2E0B3_TRIV3</name>
<dbReference type="EMBL" id="DS113278">
    <property type="protein sequence ID" value="EAY13913.1"/>
    <property type="molecule type" value="Genomic_DNA"/>
</dbReference>
<dbReference type="OrthoDB" id="660555at2759"/>
<keyword evidence="2" id="KW-0677">Repeat</keyword>
<proteinExistence type="predicted"/>
<dbReference type="InterPro" id="IPR050216">
    <property type="entry name" value="LRR_domain-containing"/>
</dbReference>
<dbReference type="InterPro" id="IPR032675">
    <property type="entry name" value="LRR_dom_sf"/>
</dbReference>
<dbReference type="PANTHER" id="PTHR48051:SF1">
    <property type="entry name" value="RAS SUPPRESSOR PROTEIN 1"/>
    <property type="match status" value="1"/>
</dbReference>
<reference evidence="3" key="1">
    <citation type="submission" date="2006-10" db="EMBL/GenBank/DDBJ databases">
        <authorList>
            <person name="Amadeo P."/>
            <person name="Zhao Q."/>
            <person name="Wortman J."/>
            <person name="Fraser-Liggett C."/>
            <person name="Carlton J."/>
        </authorList>
    </citation>
    <scope>NUCLEOTIDE SEQUENCE</scope>
    <source>
        <strain evidence="3">G3</strain>
    </source>
</reference>
<dbReference type="AlphaFoldDB" id="A2E0B3"/>
<dbReference type="SMART" id="SM00364">
    <property type="entry name" value="LRR_BAC"/>
    <property type="match status" value="12"/>
</dbReference>
<evidence type="ECO:0000256" key="1">
    <source>
        <dbReference type="ARBA" id="ARBA00022614"/>
    </source>
</evidence>
<protein>
    <submittedName>
        <fullName evidence="3">Leucine Rich Repeat family protein</fullName>
    </submittedName>
</protein>
<evidence type="ECO:0000313" key="3">
    <source>
        <dbReference type="EMBL" id="EAY13913.1"/>
    </source>
</evidence>
<evidence type="ECO:0000313" key="4">
    <source>
        <dbReference type="Proteomes" id="UP000001542"/>
    </source>
</evidence>
<dbReference type="RefSeq" id="XP_001326136.1">
    <property type="nucleotide sequence ID" value="XM_001326101.1"/>
</dbReference>
<dbReference type="Pfam" id="PF13855">
    <property type="entry name" value="LRR_8"/>
    <property type="match status" value="1"/>
</dbReference>
<dbReference type="Proteomes" id="UP000001542">
    <property type="component" value="Unassembled WGS sequence"/>
</dbReference>
<dbReference type="InterPro" id="IPR003591">
    <property type="entry name" value="Leu-rich_rpt_typical-subtyp"/>
</dbReference>
<keyword evidence="1" id="KW-0433">Leucine-rich repeat</keyword>
<keyword evidence="4" id="KW-1185">Reference proteome</keyword>
<dbReference type="KEGG" id="tva:4771900"/>
<dbReference type="eggNOG" id="KOG0619">
    <property type="taxonomic scope" value="Eukaryota"/>
</dbReference>
<dbReference type="PANTHER" id="PTHR48051">
    <property type="match status" value="1"/>
</dbReference>
<dbReference type="Gene3D" id="3.80.10.10">
    <property type="entry name" value="Ribonuclease Inhibitor"/>
    <property type="match status" value="4"/>
</dbReference>
<sequence length="795" mass="89555">MGIEESVPTIDPNSRQYKLINQGITQITIKVPSNGKLQQVILNGNAIRSLPPKFGRITSLSLAKNGLSMIPQEMIDAISTYSLLEFIDLSYNNLEKLPVQFEALKNLKSAVLFGNKLKEYVYTDLPLENLDLGRNLFTEIPHFNAKLTTLSMDSNRIQTLNAKLNNLIKLSLQNNIIESISQDSYFRMLETLDLSYNMLREVPNLAKLTPRLRRVDLSHNFITSIPQLPRSLSVLLISDNCLTSLPQDFSQLPYIVHMDFSMNKITKVPQLPLSIQIFDISNNLVEEIPPSETPDLVEFFIHHNKLTELPKLKSNQIRDFNAKSNLISSIDPTIFCPNLSTLDLSYNQLTEIPEEIFTFESLMDLNLSFNKLTTIPAKIVDSGLIFLNLNYNHIEFLPELAQTIEYLHLASCGLSELPPSVSSLNDLVYLSCPNNKLSNIPVIPNLIKLNVSNNELKMIPELPSTLTHLNISRNLLKDLPSNLPDLTELDLSFNSISNLPIQYSSNSLKNLNLSGNFEFNDTIDLSHFPNLEVLNISGTESNITGDSSRLQIIFLDIFATSSSCILQTTEKTCYMSYKGISTQYYDIPYVKMSLSQDLSFFGIIHAHEDRKATHDASSLLNSLVNKHKDYIDGDILDNISEKVMEVVGSTETYKESSMTIASLQSSMLTVSQKGFIRVCIIHDDGSVQFTAANNAIKSNINEPFVVRDYLSHLRDSGREYVYGCKEPIKTETIFLESAKFVIIGSENIINEFPVEILSEFGKKYDSAQELAHVIFNISFNYSRKANASLFVAYLK</sequence>
<gene>
    <name evidence="3" type="ORF">TVAG_028660</name>
</gene>
<dbReference type="InParanoid" id="A2E0B3"/>
<dbReference type="GO" id="GO:0035556">
    <property type="term" value="P:intracellular signal transduction"/>
    <property type="evidence" value="ECO:0000318"/>
    <property type="project" value="GO_Central"/>
</dbReference>
<dbReference type="PRINTS" id="PR00019">
    <property type="entry name" value="LEURICHRPT"/>
</dbReference>
<reference evidence="3" key="2">
    <citation type="journal article" date="2007" name="Science">
        <title>Draft genome sequence of the sexually transmitted pathogen Trichomonas vaginalis.</title>
        <authorList>
            <person name="Carlton J.M."/>
            <person name="Hirt R.P."/>
            <person name="Silva J.C."/>
            <person name="Delcher A.L."/>
            <person name="Schatz M."/>
            <person name="Zhao Q."/>
            <person name="Wortman J.R."/>
            <person name="Bidwell S.L."/>
            <person name="Alsmark U.C.M."/>
            <person name="Besteiro S."/>
            <person name="Sicheritz-Ponten T."/>
            <person name="Noel C.J."/>
            <person name="Dacks J.B."/>
            <person name="Foster P.G."/>
            <person name="Simillion C."/>
            <person name="Van de Peer Y."/>
            <person name="Miranda-Saavedra D."/>
            <person name="Barton G.J."/>
            <person name="Westrop G.D."/>
            <person name="Mueller S."/>
            <person name="Dessi D."/>
            <person name="Fiori P.L."/>
            <person name="Ren Q."/>
            <person name="Paulsen I."/>
            <person name="Zhang H."/>
            <person name="Bastida-Corcuera F.D."/>
            <person name="Simoes-Barbosa A."/>
            <person name="Brown M.T."/>
            <person name="Hayes R.D."/>
            <person name="Mukherjee M."/>
            <person name="Okumura C.Y."/>
            <person name="Schneider R."/>
            <person name="Smith A.J."/>
            <person name="Vanacova S."/>
            <person name="Villalvazo M."/>
            <person name="Haas B.J."/>
            <person name="Pertea M."/>
            <person name="Feldblyum T.V."/>
            <person name="Utterback T.R."/>
            <person name="Shu C.L."/>
            <person name="Osoegawa K."/>
            <person name="de Jong P.J."/>
            <person name="Hrdy I."/>
            <person name="Horvathova L."/>
            <person name="Zubacova Z."/>
            <person name="Dolezal P."/>
            <person name="Malik S.B."/>
            <person name="Logsdon J.M. Jr."/>
            <person name="Henze K."/>
            <person name="Gupta A."/>
            <person name="Wang C.C."/>
            <person name="Dunne R.L."/>
            <person name="Upcroft J.A."/>
            <person name="Upcroft P."/>
            <person name="White O."/>
            <person name="Salzberg S.L."/>
            <person name="Tang P."/>
            <person name="Chiu C.-H."/>
            <person name="Lee Y.-S."/>
            <person name="Embley T.M."/>
            <person name="Coombs G.H."/>
            <person name="Mottram J.C."/>
            <person name="Tachezy J."/>
            <person name="Fraser-Liggett C.M."/>
            <person name="Johnson P.J."/>
        </authorList>
    </citation>
    <scope>NUCLEOTIDE SEQUENCE [LARGE SCALE GENOMIC DNA]</scope>
    <source>
        <strain evidence="3">G3</strain>
    </source>
</reference>
<dbReference type="SUPFAM" id="SSF52058">
    <property type="entry name" value="L domain-like"/>
    <property type="match status" value="2"/>
</dbReference>
<dbReference type="PROSITE" id="PS51450">
    <property type="entry name" value="LRR"/>
    <property type="match status" value="6"/>
</dbReference>
<dbReference type="InterPro" id="IPR001611">
    <property type="entry name" value="Leu-rich_rpt"/>
</dbReference>
<dbReference type="VEuPathDB" id="TrichDB:TVAGG3_0556720"/>
<dbReference type="InterPro" id="IPR025875">
    <property type="entry name" value="Leu-rich_rpt_4"/>
</dbReference>
<dbReference type="SMR" id="A2E0B3"/>
<organism evidence="3 4">
    <name type="scientific">Trichomonas vaginalis (strain ATCC PRA-98 / G3)</name>
    <dbReference type="NCBI Taxonomy" id="412133"/>
    <lineage>
        <taxon>Eukaryota</taxon>
        <taxon>Metamonada</taxon>
        <taxon>Parabasalia</taxon>
        <taxon>Trichomonadida</taxon>
        <taxon>Trichomonadidae</taxon>
        <taxon>Trichomonas</taxon>
    </lineage>
</organism>
<dbReference type="VEuPathDB" id="TrichDB:TVAG_028660"/>
<dbReference type="Pfam" id="PF12799">
    <property type="entry name" value="LRR_4"/>
    <property type="match status" value="1"/>
</dbReference>
<accession>A2E0B3</accession>
<dbReference type="SMART" id="SM00369">
    <property type="entry name" value="LRR_TYP"/>
    <property type="match status" value="10"/>
</dbReference>
<evidence type="ECO:0000256" key="2">
    <source>
        <dbReference type="ARBA" id="ARBA00022737"/>
    </source>
</evidence>
<dbReference type="STRING" id="5722.A2E0B3"/>
<dbReference type="OMA" id="VIMLENF"/>